<keyword evidence="1" id="KW-1133">Transmembrane helix</keyword>
<accession>A0A451FLV3</accession>
<keyword evidence="1" id="KW-0472">Membrane</keyword>
<dbReference type="PANTHER" id="PTHR33833">
    <property type="entry name" value="NUCLEOLAR-LIKE PROTEIN-RELATED"/>
    <property type="match status" value="1"/>
</dbReference>
<dbReference type="GeneID" id="38947376"/>
<gene>
    <name evidence="2" type="primary">ycf49</name>
</gene>
<evidence type="ECO:0000256" key="1">
    <source>
        <dbReference type="SAM" id="Phobius"/>
    </source>
</evidence>
<dbReference type="RefSeq" id="YP_009550405.1">
    <property type="nucleotide sequence ID" value="NC_040294.1"/>
</dbReference>
<keyword evidence="1" id="KW-0812">Transmembrane</keyword>
<organism evidence="2">
    <name type="scientific">Characiopsis acuta</name>
    <dbReference type="NCBI Taxonomy" id="2040456"/>
    <lineage>
        <taxon>Eukaryota</taxon>
        <taxon>Sar</taxon>
        <taxon>Stramenopiles</taxon>
        <taxon>Ochrophyta</taxon>
        <taxon>Eustigmatophyceae</taxon>
        <taxon>Eustigmatales</taxon>
        <taxon>Chlorobotryaceae</taxon>
        <taxon>Characiopsis</taxon>
    </lineage>
</organism>
<dbReference type="EMBL" id="MK281452">
    <property type="protein sequence ID" value="QAA11360.1"/>
    <property type="molecule type" value="Genomic_DNA"/>
</dbReference>
<sequence length="97" mass="11693">MILKLSFQTWYIHCLSVIDWLIFIEVLWKYGYQIKSKTLVYSCSVLILFFLSAVCILTWHYFLNFSIIKWLIAFQSLLTLLGNFSLIFATWRRNDRI</sequence>
<name>A0A451FLV3_9STRA</name>
<feature type="transmembrane region" description="Helical" evidence="1">
    <location>
        <begin position="67"/>
        <end position="91"/>
    </location>
</feature>
<dbReference type="InterPro" id="IPR019634">
    <property type="entry name" value="Uncharacterised_Ycf49"/>
</dbReference>
<protein>
    <submittedName>
        <fullName evidence="2">Uncharacterized protein</fullName>
    </submittedName>
</protein>
<proteinExistence type="predicted"/>
<evidence type="ECO:0000313" key="2">
    <source>
        <dbReference type="EMBL" id="QAA11360.1"/>
    </source>
</evidence>
<reference evidence="2" key="1">
    <citation type="journal article" date="2019" name="Genome Biol. Evol.">
        <title>Plastid Genomes and Proteins Illuminate the Evolution of Eustigmatophyte Algae and Their Bacterial Endosymbionts.</title>
        <authorList>
            <person name="Sevcikova T."/>
            <person name="Yurchenko T."/>
            <person name="Fawley K.P."/>
            <person name="Amaral R."/>
            <person name="Strnad H."/>
            <person name="Santos L.M."/>
            <person name="Fawley M.W."/>
            <person name="Elias M."/>
        </authorList>
    </citation>
    <scope>NUCLEOTIDE SEQUENCE</scope>
    <source>
        <strain evidence="2">ACOI 456</strain>
    </source>
</reference>
<geneLocation type="plastid" evidence="2"/>
<feature type="transmembrane region" description="Helical" evidence="1">
    <location>
        <begin position="39"/>
        <end position="61"/>
    </location>
</feature>
<dbReference type="Pfam" id="PF10693">
    <property type="entry name" value="DUF2499"/>
    <property type="match status" value="1"/>
</dbReference>
<dbReference type="PANTHER" id="PTHR33833:SF3">
    <property type="entry name" value="YCF49-LIKE PROTEIN"/>
    <property type="match status" value="1"/>
</dbReference>
<dbReference type="AlphaFoldDB" id="A0A451FLV3"/>
<keyword evidence="2" id="KW-0934">Plastid</keyword>
<feature type="transmembrane region" description="Helical" evidence="1">
    <location>
        <begin position="6"/>
        <end position="27"/>
    </location>
</feature>